<protein>
    <recommendedName>
        <fullName evidence="1">LicD/FKTN/FKRP nucleotidyltransferase domain-containing protein</fullName>
    </recommendedName>
</protein>
<proteinExistence type="predicted"/>
<sequence>MNATVFKPMEMTVAETVLKEAKQILDELGIVFFLRHGTCLGAVREGCLIAWDDDLDIGSVIGLHGLTEERAYEAIDLFSLKGFNPDVIVSKIGLSVEMKKDDVPIDWNCYCIIGDSIYQYPVVQIPVNLHTDLKEIDFLG</sequence>
<gene>
    <name evidence="2" type="ORF">METZ01_LOCUS513466</name>
</gene>
<dbReference type="GO" id="GO:0009100">
    <property type="term" value="P:glycoprotein metabolic process"/>
    <property type="evidence" value="ECO:0007669"/>
    <property type="project" value="UniProtKB-ARBA"/>
</dbReference>
<dbReference type="EMBL" id="UINC01229050">
    <property type="protein sequence ID" value="SVE60612.1"/>
    <property type="molecule type" value="Genomic_DNA"/>
</dbReference>
<dbReference type="InterPro" id="IPR007074">
    <property type="entry name" value="LicD/FKTN/FKRP_NTP_transf"/>
</dbReference>
<reference evidence="2" key="1">
    <citation type="submission" date="2018-05" db="EMBL/GenBank/DDBJ databases">
        <authorList>
            <person name="Lanie J.A."/>
            <person name="Ng W.-L."/>
            <person name="Kazmierczak K.M."/>
            <person name="Andrzejewski T.M."/>
            <person name="Davidsen T.M."/>
            <person name="Wayne K.J."/>
            <person name="Tettelin H."/>
            <person name="Glass J.I."/>
            <person name="Rusch D."/>
            <person name="Podicherti R."/>
            <person name="Tsui H.-C.T."/>
            <person name="Winkler M.E."/>
        </authorList>
    </citation>
    <scope>NUCLEOTIDE SEQUENCE</scope>
</reference>
<dbReference type="Pfam" id="PF04991">
    <property type="entry name" value="LicD"/>
    <property type="match status" value="1"/>
</dbReference>
<organism evidence="2">
    <name type="scientific">marine metagenome</name>
    <dbReference type="NCBI Taxonomy" id="408172"/>
    <lineage>
        <taxon>unclassified sequences</taxon>
        <taxon>metagenomes</taxon>
        <taxon>ecological metagenomes</taxon>
    </lineage>
</organism>
<feature type="non-terminal residue" evidence="2">
    <location>
        <position position="140"/>
    </location>
</feature>
<dbReference type="AlphaFoldDB" id="A0A383EUK1"/>
<evidence type="ECO:0000313" key="2">
    <source>
        <dbReference type="EMBL" id="SVE60612.1"/>
    </source>
</evidence>
<evidence type="ECO:0000259" key="1">
    <source>
        <dbReference type="Pfam" id="PF04991"/>
    </source>
</evidence>
<name>A0A383EUK1_9ZZZZ</name>
<feature type="domain" description="LicD/FKTN/FKRP nucleotidyltransferase" evidence="1">
    <location>
        <begin position="27"/>
        <end position="57"/>
    </location>
</feature>
<accession>A0A383EUK1</accession>